<dbReference type="OrthoDB" id="1867478at2"/>
<sequence length="120" mass="14020">MARDDYDVLVFKILTYFYGVLKRKIAYTDASFKSVIKFNDISEEYLNDVIYMMEEDGYISGMAFEKAWGNNRIALGDFSDIRISSKGIDYIQNNSNMHKVKEYFLEHPELITSLITVLFI</sequence>
<dbReference type="STRING" id="33036.HMPREF3200_01404"/>
<dbReference type="PATRIC" id="fig|33036.3.peg.1392"/>
<evidence type="ECO:0000313" key="1">
    <source>
        <dbReference type="EMBL" id="KWZ77411.1"/>
    </source>
</evidence>
<dbReference type="InterPro" id="IPR036388">
    <property type="entry name" value="WH-like_DNA-bd_sf"/>
</dbReference>
<dbReference type="SUPFAM" id="SSF46785">
    <property type="entry name" value="Winged helix' DNA-binding domain"/>
    <property type="match status" value="1"/>
</dbReference>
<accession>A0A133KCW1</accession>
<comment type="caution">
    <text evidence="1">The sequence shown here is derived from an EMBL/GenBank/DDBJ whole genome shotgun (WGS) entry which is preliminary data.</text>
</comment>
<dbReference type="InterPro" id="IPR036390">
    <property type="entry name" value="WH_DNA-bd_sf"/>
</dbReference>
<organism evidence="1 2">
    <name type="scientific">Anaerococcus tetradius</name>
    <dbReference type="NCBI Taxonomy" id="33036"/>
    <lineage>
        <taxon>Bacteria</taxon>
        <taxon>Bacillati</taxon>
        <taxon>Bacillota</taxon>
        <taxon>Tissierellia</taxon>
        <taxon>Tissierellales</taxon>
        <taxon>Peptoniphilaceae</taxon>
        <taxon>Anaerococcus</taxon>
    </lineage>
</organism>
<dbReference type="InterPro" id="IPR018597">
    <property type="entry name" value="Phage_Tuc2009_YjcQ"/>
</dbReference>
<gene>
    <name evidence="1" type="ORF">HMPREF3200_01404</name>
</gene>
<dbReference type="Proteomes" id="UP000070383">
    <property type="component" value="Unassembled WGS sequence"/>
</dbReference>
<dbReference type="Pfam" id="PF09639">
    <property type="entry name" value="YjcQ"/>
    <property type="match status" value="1"/>
</dbReference>
<dbReference type="EMBL" id="LRPM01000049">
    <property type="protein sequence ID" value="KWZ77411.1"/>
    <property type="molecule type" value="Genomic_DNA"/>
</dbReference>
<protein>
    <submittedName>
        <fullName evidence="1">YjcQ protein</fullName>
    </submittedName>
</protein>
<dbReference type="AlphaFoldDB" id="A0A133KCW1"/>
<dbReference type="Gene3D" id="1.10.10.10">
    <property type="entry name" value="Winged helix-like DNA-binding domain superfamily/Winged helix DNA-binding domain"/>
    <property type="match status" value="1"/>
</dbReference>
<name>A0A133KCW1_9FIRM</name>
<reference evidence="2" key="1">
    <citation type="submission" date="2016-01" db="EMBL/GenBank/DDBJ databases">
        <authorList>
            <person name="Mitreva M."/>
            <person name="Pepin K.H."/>
            <person name="Mihindukulasuriya K.A."/>
            <person name="Fulton R."/>
            <person name="Fronick C."/>
            <person name="O'Laughlin M."/>
            <person name="Miner T."/>
            <person name="Herter B."/>
            <person name="Rosa B.A."/>
            <person name="Cordes M."/>
            <person name="Tomlinson C."/>
            <person name="Wollam A."/>
            <person name="Palsikar V.B."/>
            <person name="Mardis E.R."/>
            <person name="Wilson R.K."/>
        </authorList>
    </citation>
    <scope>NUCLEOTIDE SEQUENCE [LARGE SCALE GENOMIC DNA]</scope>
    <source>
        <strain evidence="2">MJR8151</strain>
    </source>
</reference>
<keyword evidence="2" id="KW-1185">Reference proteome</keyword>
<evidence type="ECO:0000313" key="2">
    <source>
        <dbReference type="Proteomes" id="UP000070383"/>
    </source>
</evidence>
<dbReference type="RefSeq" id="WP_060929630.1">
    <property type="nucleotide sequence ID" value="NZ_KQ955281.1"/>
</dbReference>
<proteinExistence type="predicted"/>